<evidence type="ECO:0000256" key="2">
    <source>
        <dbReference type="ARBA" id="ARBA00004117"/>
    </source>
</evidence>
<dbReference type="InterPro" id="IPR000527">
    <property type="entry name" value="Flag_Lring"/>
</dbReference>
<keyword evidence="10" id="KW-1185">Reference proteome</keyword>
<name>A0A841K0Y1_9BACT</name>
<keyword evidence="6" id="KW-0472">Membrane</keyword>
<proteinExistence type="inferred from homology"/>
<comment type="similarity">
    <text evidence="4">Belongs to the FlgH family.</text>
</comment>
<evidence type="ECO:0000313" key="9">
    <source>
        <dbReference type="EMBL" id="MBB6147242.1"/>
    </source>
</evidence>
<evidence type="ECO:0000256" key="4">
    <source>
        <dbReference type="ARBA" id="ARBA00006929"/>
    </source>
</evidence>
<dbReference type="GO" id="GO:0009427">
    <property type="term" value="C:bacterial-type flagellum basal body, distal rod, L ring"/>
    <property type="evidence" value="ECO:0007669"/>
    <property type="project" value="InterPro"/>
</dbReference>
<evidence type="ECO:0000313" key="10">
    <source>
        <dbReference type="Proteomes" id="UP000538666"/>
    </source>
</evidence>
<keyword evidence="9" id="KW-0966">Cell projection</keyword>
<keyword evidence="5" id="KW-0732">Signal</keyword>
<accession>A0A841K0Y1</accession>
<evidence type="ECO:0000256" key="1">
    <source>
        <dbReference type="ARBA" id="ARBA00002591"/>
    </source>
</evidence>
<sequence length="266" mass="28286">MEGSVVAAIESVFLPVGRTSRRTGLHPRRRIAPCLAILLILVCSGSPGWSQKPAKKAVPKTTPPDEALNAYIARVHAENAASVATPGSIWIAEGRMTRLTSDLKASRLHDPIAIVISESLTASTDGTVKNSRASNASSQVSALFGKFGGGNALNNLLNQSSSSGLNAQGQSVTDSSLSTTLGGEVIDVLPNGMLVIQAVRQVSFSQQTQLIRLRGLVRPDDVSAQNQVLSTTITDLELEVVGKGIINDYTYRQNPVVRFLEKILVF</sequence>
<dbReference type="PRINTS" id="PR01008">
    <property type="entry name" value="FLGLRINGFLGH"/>
</dbReference>
<dbReference type="OrthoDB" id="118146at2"/>
<evidence type="ECO:0000256" key="5">
    <source>
        <dbReference type="ARBA" id="ARBA00022729"/>
    </source>
</evidence>
<comment type="function">
    <text evidence="1">Assembles around the rod to form the L-ring and probably protects the motor/basal body from shearing forces during rotation.</text>
</comment>
<keyword evidence="9" id="KW-0969">Cilium</keyword>
<evidence type="ECO:0000256" key="3">
    <source>
        <dbReference type="ARBA" id="ARBA00004442"/>
    </source>
</evidence>
<dbReference type="Proteomes" id="UP000538666">
    <property type="component" value="Unassembled WGS sequence"/>
</dbReference>
<dbReference type="GO" id="GO:0009279">
    <property type="term" value="C:cell outer membrane"/>
    <property type="evidence" value="ECO:0007669"/>
    <property type="project" value="UniProtKB-SubCell"/>
</dbReference>
<gene>
    <name evidence="9" type="ORF">HNQ77_005236</name>
</gene>
<dbReference type="RefSeq" id="WP_082125598.1">
    <property type="nucleotide sequence ID" value="NZ_JACHEK010000013.1"/>
</dbReference>
<reference evidence="9 10" key="1">
    <citation type="submission" date="2020-08" db="EMBL/GenBank/DDBJ databases">
        <title>Genomic Encyclopedia of Type Strains, Phase IV (KMG-IV): sequencing the most valuable type-strain genomes for metagenomic binning, comparative biology and taxonomic classification.</title>
        <authorList>
            <person name="Goeker M."/>
        </authorList>
    </citation>
    <scope>NUCLEOTIDE SEQUENCE [LARGE SCALE GENOMIC DNA]</scope>
    <source>
        <strain evidence="9 10">DSM 103733</strain>
    </source>
</reference>
<evidence type="ECO:0000256" key="8">
    <source>
        <dbReference type="ARBA" id="ARBA00023237"/>
    </source>
</evidence>
<dbReference type="PANTHER" id="PTHR34933:SF1">
    <property type="entry name" value="FLAGELLAR L-RING PROTEIN"/>
    <property type="match status" value="1"/>
</dbReference>
<evidence type="ECO:0000256" key="7">
    <source>
        <dbReference type="ARBA" id="ARBA00023143"/>
    </source>
</evidence>
<dbReference type="AlphaFoldDB" id="A0A841K0Y1"/>
<keyword evidence="9" id="KW-0282">Flagellum</keyword>
<dbReference type="PANTHER" id="PTHR34933">
    <property type="entry name" value="FLAGELLAR L-RING PROTEIN"/>
    <property type="match status" value="1"/>
</dbReference>
<comment type="subcellular location">
    <subcellularLocation>
        <location evidence="2">Bacterial flagellum basal body</location>
    </subcellularLocation>
    <subcellularLocation>
        <location evidence="3">Cell outer membrane</location>
    </subcellularLocation>
</comment>
<dbReference type="GO" id="GO:0003774">
    <property type="term" value="F:cytoskeletal motor activity"/>
    <property type="evidence" value="ECO:0007669"/>
    <property type="project" value="InterPro"/>
</dbReference>
<organism evidence="9 10">
    <name type="scientific">Silvibacterium bohemicum</name>
    <dbReference type="NCBI Taxonomy" id="1577686"/>
    <lineage>
        <taxon>Bacteria</taxon>
        <taxon>Pseudomonadati</taxon>
        <taxon>Acidobacteriota</taxon>
        <taxon>Terriglobia</taxon>
        <taxon>Terriglobales</taxon>
        <taxon>Acidobacteriaceae</taxon>
        <taxon>Silvibacterium</taxon>
    </lineage>
</organism>
<keyword evidence="7" id="KW-0975">Bacterial flagellum</keyword>
<dbReference type="Pfam" id="PF02107">
    <property type="entry name" value="FlgH"/>
    <property type="match status" value="1"/>
</dbReference>
<protein>
    <submittedName>
        <fullName evidence="9">Flagellar L-ring protein FlgH</fullName>
    </submittedName>
</protein>
<dbReference type="GO" id="GO:0071973">
    <property type="term" value="P:bacterial-type flagellum-dependent cell motility"/>
    <property type="evidence" value="ECO:0007669"/>
    <property type="project" value="InterPro"/>
</dbReference>
<keyword evidence="8" id="KW-0998">Cell outer membrane</keyword>
<comment type="caution">
    <text evidence="9">The sequence shown here is derived from an EMBL/GenBank/DDBJ whole genome shotgun (WGS) entry which is preliminary data.</text>
</comment>
<evidence type="ECO:0000256" key="6">
    <source>
        <dbReference type="ARBA" id="ARBA00023136"/>
    </source>
</evidence>
<dbReference type="EMBL" id="JACHEK010000013">
    <property type="protein sequence ID" value="MBB6147242.1"/>
    <property type="molecule type" value="Genomic_DNA"/>
</dbReference>